<keyword evidence="1" id="KW-0812">Transmembrane</keyword>
<feature type="transmembrane region" description="Helical" evidence="1">
    <location>
        <begin position="358"/>
        <end position="376"/>
    </location>
</feature>
<keyword evidence="1" id="KW-0472">Membrane</keyword>
<sequence>MPAKKTAALLALLLAGVGLRTAVVARGWFYYDDLTLYAQAREHRLPDLGLLFSPHDGHLMPGSWLVEWVLAHGAGLWWPAAVAVLGVGNLLAASAVAWAYRPLSRSLIPLAAYLFTPVTLTTSTWLASAVNTLPLHAALALCLGCALRAVRAPADALAARWCVGAGAALLCGTLFSERALFIAPAVLLMLACCRLLGRAGARRGGLLTLCLLLPTVAWAGVYAAVVGDPRTAPTDPLPFLGHGYGLGLLPTLAGGPWRWERWHPGPPWAAPEAAAILLGAAAGLLLLALTIRRAAAWLPVAAYPALCFLALALARSGPDTALEITQTLRHVSEVAVLGAVALAYALPTRLPVSARALGGAWLVSSLISTLAFAQAWTPQPGRDFFHGLRASLRHHHAPLLDQDLPLEVLLPVTHPHNRLSAYGAALGDPSPVDPATPEPVIVGADGSLRPARLHEMRATASPECDAGTTLPLDGPLLDREWVVRLNYLAEAPGTGTLALDGSPVEFPLEEGLHSVYVQVSGDGQELRVQAPGACVSRSSVGVLGE</sequence>
<proteinExistence type="predicted"/>
<feature type="transmembrane region" description="Helical" evidence="1">
    <location>
        <begin position="133"/>
        <end position="150"/>
    </location>
</feature>
<feature type="transmembrane region" description="Helical" evidence="1">
    <location>
        <begin position="327"/>
        <end position="346"/>
    </location>
</feature>
<evidence type="ECO:0000313" key="2">
    <source>
        <dbReference type="EMBL" id="MEJ4100538.1"/>
    </source>
</evidence>
<evidence type="ECO:0000256" key="1">
    <source>
        <dbReference type="SAM" id="Phobius"/>
    </source>
</evidence>
<feature type="transmembrane region" description="Helical" evidence="1">
    <location>
        <begin position="107"/>
        <end position="127"/>
    </location>
</feature>
<evidence type="ECO:0000313" key="3">
    <source>
        <dbReference type="Proteomes" id="UP001359781"/>
    </source>
</evidence>
<protein>
    <recommendedName>
        <fullName evidence="4">Glycosyltransferase RgtA/B/C/D-like domain-containing protein</fullName>
    </recommendedName>
</protein>
<keyword evidence="3" id="KW-1185">Reference proteome</keyword>
<feature type="transmembrane region" description="Helical" evidence="1">
    <location>
        <begin position="268"/>
        <end position="289"/>
    </location>
</feature>
<reference evidence="2 3" key="1">
    <citation type="submission" date="2024-02" db="EMBL/GenBank/DDBJ databases">
        <title>Whole genome sequencing and characterization of Corynebacterium isolated from the ocular surface of dry eye disease sufferers.</title>
        <authorList>
            <person name="Naqvi M."/>
        </authorList>
    </citation>
    <scope>NUCLEOTIDE SEQUENCE [LARGE SCALE GENOMIC DNA]</scope>
    <source>
        <strain evidence="2 3">PCRF</strain>
    </source>
</reference>
<name>A0ABU8NZU3_9CORY</name>
<accession>A0ABU8NZU3</accession>
<dbReference type="EMBL" id="JBAHVJ010000009">
    <property type="protein sequence ID" value="MEJ4100538.1"/>
    <property type="molecule type" value="Genomic_DNA"/>
</dbReference>
<dbReference type="Proteomes" id="UP001359781">
    <property type="component" value="Unassembled WGS sequence"/>
</dbReference>
<evidence type="ECO:0008006" key="4">
    <source>
        <dbReference type="Google" id="ProtNLM"/>
    </source>
</evidence>
<feature type="transmembrane region" description="Helical" evidence="1">
    <location>
        <begin position="296"/>
        <end position="315"/>
    </location>
</feature>
<feature type="transmembrane region" description="Helical" evidence="1">
    <location>
        <begin position="76"/>
        <end position="100"/>
    </location>
</feature>
<feature type="transmembrane region" description="Helical" evidence="1">
    <location>
        <begin position="204"/>
        <end position="225"/>
    </location>
</feature>
<gene>
    <name evidence="2" type="ORF">V5S96_09260</name>
</gene>
<feature type="transmembrane region" description="Helical" evidence="1">
    <location>
        <begin position="181"/>
        <end position="197"/>
    </location>
</feature>
<keyword evidence="1" id="KW-1133">Transmembrane helix</keyword>
<dbReference type="RefSeq" id="WP_337890817.1">
    <property type="nucleotide sequence ID" value="NZ_JBAHVI010000009.1"/>
</dbReference>
<comment type="caution">
    <text evidence="2">The sequence shown here is derived from an EMBL/GenBank/DDBJ whole genome shotgun (WGS) entry which is preliminary data.</text>
</comment>
<feature type="transmembrane region" description="Helical" evidence="1">
    <location>
        <begin position="157"/>
        <end position="175"/>
    </location>
</feature>
<organism evidence="2 3">
    <name type="scientific">Corynebacterium mastitidis</name>
    <dbReference type="NCBI Taxonomy" id="161890"/>
    <lineage>
        <taxon>Bacteria</taxon>
        <taxon>Bacillati</taxon>
        <taxon>Actinomycetota</taxon>
        <taxon>Actinomycetes</taxon>
        <taxon>Mycobacteriales</taxon>
        <taxon>Corynebacteriaceae</taxon>
        <taxon>Corynebacterium</taxon>
    </lineage>
</organism>